<gene>
    <name evidence="3" type="ORF">KG103_04925</name>
</gene>
<dbReference type="EMBL" id="CP074405">
    <property type="protein sequence ID" value="QVI63244.1"/>
    <property type="molecule type" value="Genomic_DNA"/>
</dbReference>
<reference evidence="3 4" key="1">
    <citation type="submission" date="2021-05" db="EMBL/GenBank/DDBJ databases">
        <title>Novel species in genus Cellulomonas.</title>
        <authorList>
            <person name="Zhang G."/>
        </authorList>
    </citation>
    <scope>NUCLEOTIDE SEQUENCE [LARGE SCALE GENOMIC DNA]</scope>
    <source>
        <strain evidence="4">zg-ZUI222</strain>
    </source>
</reference>
<sequence length="182" mass="19016">MGRASRAKRRRRDAEERRLALSKAPDPDDAATWTLAGVVALVAVAVVTGWWSDTRVGPGGTQLGALVGRRNPELLTLDVPDGRLALVAAALTLPAVVLALLGRRATRRATTTSRLTGIAAVVAVVVAPAVVSSYVAAALGAAADGWWMVVTHVWPVPAAFVATFCVWVAADGIRPRRGPART</sequence>
<organism evidence="3 4">
    <name type="scientific">Cellulomonas wangleii</name>
    <dbReference type="NCBI Taxonomy" id="2816956"/>
    <lineage>
        <taxon>Bacteria</taxon>
        <taxon>Bacillati</taxon>
        <taxon>Actinomycetota</taxon>
        <taxon>Actinomycetes</taxon>
        <taxon>Micrococcales</taxon>
        <taxon>Cellulomonadaceae</taxon>
        <taxon>Cellulomonas</taxon>
    </lineage>
</organism>
<dbReference type="RefSeq" id="WP_207341563.1">
    <property type="nucleotide sequence ID" value="NZ_CP074405.1"/>
</dbReference>
<keyword evidence="4" id="KW-1185">Reference proteome</keyword>
<evidence type="ECO:0000256" key="2">
    <source>
        <dbReference type="SAM" id="Phobius"/>
    </source>
</evidence>
<evidence type="ECO:0000256" key="1">
    <source>
        <dbReference type="SAM" id="MobiDB-lite"/>
    </source>
</evidence>
<keyword evidence="2" id="KW-0812">Transmembrane</keyword>
<accession>A0ABX8D747</accession>
<feature type="region of interest" description="Disordered" evidence="1">
    <location>
        <begin position="1"/>
        <end position="21"/>
    </location>
</feature>
<evidence type="ECO:0000313" key="4">
    <source>
        <dbReference type="Proteomes" id="UP000677804"/>
    </source>
</evidence>
<feature type="transmembrane region" description="Helical" evidence="2">
    <location>
        <begin position="30"/>
        <end position="51"/>
    </location>
</feature>
<proteinExistence type="predicted"/>
<feature type="compositionally biased region" description="Basic residues" evidence="1">
    <location>
        <begin position="1"/>
        <end position="11"/>
    </location>
</feature>
<keyword evidence="2" id="KW-0472">Membrane</keyword>
<feature type="transmembrane region" description="Helical" evidence="2">
    <location>
        <begin position="84"/>
        <end position="103"/>
    </location>
</feature>
<keyword evidence="2" id="KW-1133">Transmembrane helix</keyword>
<feature type="transmembrane region" description="Helical" evidence="2">
    <location>
        <begin position="145"/>
        <end position="170"/>
    </location>
</feature>
<dbReference type="Proteomes" id="UP000677804">
    <property type="component" value="Chromosome"/>
</dbReference>
<protein>
    <submittedName>
        <fullName evidence="3">Uncharacterized protein</fullName>
    </submittedName>
</protein>
<evidence type="ECO:0000313" key="3">
    <source>
        <dbReference type="EMBL" id="QVI63244.1"/>
    </source>
</evidence>
<feature type="transmembrane region" description="Helical" evidence="2">
    <location>
        <begin position="115"/>
        <end position="139"/>
    </location>
</feature>
<name>A0ABX8D747_9CELL</name>